<dbReference type="FunFam" id="1.10.510.10:FF:000571">
    <property type="entry name" value="Maternal embryonic leucine zipper kinase"/>
    <property type="match status" value="1"/>
</dbReference>
<dbReference type="InterPro" id="IPR011009">
    <property type="entry name" value="Kinase-like_dom_sf"/>
</dbReference>
<evidence type="ECO:0000256" key="4">
    <source>
        <dbReference type="PROSITE-ProRule" id="PRU10141"/>
    </source>
</evidence>
<dbReference type="GO" id="GO:0005524">
    <property type="term" value="F:ATP binding"/>
    <property type="evidence" value="ECO:0007669"/>
    <property type="project" value="UniProtKB-UniRule"/>
</dbReference>
<keyword evidence="6" id="KW-0418">Kinase</keyword>
<dbReference type="Pfam" id="PF00069">
    <property type="entry name" value="Pkinase"/>
    <property type="match status" value="1"/>
</dbReference>
<dbReference type="RefSeq" id="XP_067068716.1">
    <property type="nucleotide sequence ID" value="XM_067212675.1"/>
</dbReference>
<dbReference type="EMBL" id="LRBS01000049">
    <property type="protein sequence ID" value="OII76870.1"/>
    <property type="molecule type" value="Genomic_DNA"/>
</dbReference>
<evidence type="ECO:0000313" key="7">
    <source>
        <dbReference type="Proteomes" id="UP000186804"/>
    </source>
</evidence>
<dbReference type="CDD" id="cd05117">
    <property type="entry name" value="STKc_CAMK"/>
    <property type="match status" value="1"/>
</dbReference>
<proteinExistence type="predicted"/>
<evidence type="ECO:0000313" key="6">
    <source>
        <dbReference type="EMBL" id="OII76870.1"/>
    </source>
</evidence>
<organism evidence="6 7">
    <name type="scientific">Cryptosporidium andersoni</name>
    <dbReference type="NCBI Taxonomy" id="117008"/>
    <lineage>
        <taxon>Eukaryota</taxon>
        <taxon>Sar</taxon>
        <taxon>Alveolata</taxon>
        <taxon>Apicomplexa</taxon>
        <taxon>Conoidasida</taxon>
        <taxon>Coccidia</taxon>
        <taxon>Eucoccidiorida</taxon>
        <taxon>Eimeriorina</taxon>
        <taxon>Cryptosporidiidae</taxon>
        <taxon>Cryptosporidium</taxon>
    </lineage>
</organism>
<dbReference type="Proteomes" id="UP000186804">
    <property type="component" value="Unassembled WGS sequence"/>
</dbReference>
<dbReference type="SUPFAM" id="SSF56112">
    <property type="entry name" value="Protein kinase-like (PK-like)"/>
    <property type="match status" value="1"/>
</dbReference>
<dbReference type="AlphaFoldDB" id="A0A1J4MRQ9"/>
<dbReference type="Gene3D" id="1.10.510.10">
    <property type="entry name" value="Transferase(Phosphotransferase) domain 1"/>
    <property type="match status" value="1"/>
</dbReference>
<keyword evidence="2 4" id="KW-0547">Nucleotide-binding</keyword>
<name>A0A1J4MRQ9_9CRYT</name>
<evidence type="ECO:0000256" key="2">
    <source>
        <dbReference type="ARBA" id="ARBA00022741"/>
    </source>
</evidence>
<dbReference type="PROSITE" id="PS00107">
    <property type="entry name" value="PROTEIN_KINASE_ATP"/>
    <property type="match status" value="1"/>
</dbReference>
<accession>A0A1J4MRQ9</accession>
<dbReference type="PROSITE" id="PS50011">
    <property type="entry name" value="PROTEIN_KINASE_DOM"/>
    <property type="match status" value="1"/>
</dbReference>
<keyword evidence="6" id="KW-0808">Transferase</keyword>
<feature type="binding site" evidence="4">
    <location>
        <position position="336"/>
    </location>
    <ligand>
        <name>ATP</name>
        <dbReference type="ChEBI" id="CHEBI:30616"/>
    </ligand>
</feature>
<dbReference type="GO" id="GO:0004672">
    <property type="term" value="F:protein kinase activity"/>
    <property type="evidence" value="ECO:0007669"/>
    <property type="project" value="InterPro"/>
</dbReference>
<evidence type="ECO:0000259" key="5">
    <source>
        <dbReference type="PROSITE" id="PS50011"/>
    </source>
</evidence>
<feature type="domain" description="Protein kinase" evidence="5">
    <location>
        <begin position="307"/>
        <end position="561"/>
    </location>
</feature>
<dbReference type="GeneID" id="92366629"/>
<dbReference type="InterPro" id="IPR017441">
    <property type="entry name" value="Protein_kinase_ATP_BS"/>
</dbReference>
<dbReference type="VEuPathDB" id="CryptoDB:cand_024450"/>
<dbReference type="PROSITE" id="PS00108">
    <property type="entry name" value="PROTEIN_KINASE_ST"/>
    <property type="match status" value="1"/>
</dbReference>
<keyword evidence="3 4" id="KW-0067">ATP-binding</keyword>
<comment type="caution">
    <text evidence="6">The sequence shown here is derived from an EMBL/GenBank/DDBJ whole genome shotgun (WGS) entry which is preliminary data.</text>
</comment>
<keyword evidence="7" id="KW-1185">Reference proteome</keyword>
<dbReference type="InterPro" id="IPR008271">
    <property type="entry name" value="Ser/Thr_kinase_AS"/>
</dbReference>
<sequence length="842" mass="94511">MICKAEYTKIGYNGEMVLTRYDIKRFESTKPEKETTLHAISRNNTESGTNKLAVYSELTKNPSRIKGNNIVIDNLAHIHLNKTRNTKLSTIQPKDIQLDNSSQRYHNKGTHHYKVFDNGKTEYSSINSTSTTLNSIEVSSSIGNSGIEMKRKYFVKVSPINTKYIAVVRTITNNTPLLLCFDHGRDKTPREIINLKSSFMYRGVTERGPCICLRPKGEYYHKAALSSAKIVNHPLSNISDDISFFNGNLESNNSYGWSNIVNSNSDKSNIEKIPNIMYEVECHNDFTSWCNFFSSIGLPLGNFRSLFHTTKLIGEGSFAKVYKGCNVITGEDIVIKAVDKKKVKESNVYTEIEVLRKVHHPHIVHLIASFEEDDHVCLVLEFLGGGELFEWIAQKGAYTEEQAKVAMRRILLALQWLHTNDFVHRDLKTENLILENKDCPESLKIIDFGLAASLGSPAMKMRCGSPGYVAPEILEDKSYNTKVDVFSIGVVLYTVLGGSPPFPGNNMKEILKKNIQGNIQFSNSSKWKSISSCVKDLIKWMMAKDPDVRCTAAQAIYHPWFEKIPLQSKFLKDIGNVLSTNNKVQNFSQVSHQINANPVKVAGTKANESINCRTASIQTEKVCIKPRSRSSVSHSSNLSQRFNTNPYSVLPSNLSCNISKLNSGIQSLSTEGKERCTIQGSCPITYNSIGRDQDIKLDSLNTLDRLDRCKDITSMYNHGHNEYDHEEKSELKTSLSNKCINKNIKVSSKYSHKVLAEGDCLISDETNVIPTLCCDVIDDKEISYEHPSLVHNISNVKSSKNSGKSSKGNAIRAVFQSVFGRFSNGNSNQIPHTNINRKYEIN</sequence>
<evidence type="ECO:0000256" key="1">
    <source>
        <dbReference type="ARBA" id="ARBA00011245"/>
    </source>
</evidence>
<protein>
    <submittedName>
        <fullName evidence="6">Protein kinase domain-containing protein</fullName>
    </submittedName>
</protein>
<comment type="subunit">
    <text evidence="1">Monomer.</text>
</comment>
<dbReference type="InterPro" id="IPR000719">
    <property type="entry name" value="Prot_kinase_dom"/>
</dbReference>
<dbReference type="OrthoDB" id="40902at2759"/>
<evidence type="ECO:0000256" key="3">
    <source>
        <dbReference type="ARBA" id="ARBA00022840"/>
    </source>
</evidence>
<reference evidence="6 7" key="1">
    <citation type="submission" date="2016-10" db="EMBL/GenBank/DDBJ databases">
        <title>Reductive evolution of mitochondrial metabolism and differential evolution of invasion-related proteins in Cryptosporidium.</title>
        <authorList>
            <person name="Liu S."/>
            <person name="Roellig D.M."/>
            <person name="Guo Y."/>
            <person name="Li N."/>
            <person name="Frace M.A."/>
            <person name="Tang K."/>
            <person name="Zhang L."/>
            <person name="Feng Y."/>
            <person name="Xiao L."/>
        </authorList>
    </citation>
    <scope>NUCLEOTIDE SEQUENCE [LARGE SCALE GENOMIC DNA]</scope>
    <source>
        <strain evidence="6">30847</strain>
    </source>
</reference>
<dbReference type="PANTHER" id="PTHR24347">
    <property type="entry name" value="SERINE/THREONINE-PROTEIN KINASE"/>
    <property type="match status" value="1"/>
</dbReference>
<dbReference type="SMART" id="SM00220">
    <property type="entry name" value="S_TKc"/>
    <property type="match status" value="1"/>
</dbReference>
<gene>
    <name evidence="6" type="ORF">cand_024450</name>
</gene>